<dbReference type="Gene3D" id="3.90.226.10">
    <property type="entry name" value="2-enoyl-CoA Hydratase, Chain A, domain 1"/>
    <property type="match status" value="1"/>
</dbReference>
<organism evidence="2 3">
    <name type="scientific">Hankyongella ginsenosidimutans</name>
    <dbReference type="NCBI Taxonomy" id="1763828"/>
    <lineage>
        <taxon>Bacteria</taxon>
        <taxon>Pseudomonadati</taxon>
        <taxon>Pseudomonadota</taxon>
        <taxon>Alphaproteobacteria</taxon>
        <taxon>Sphingomonadales</taxon>
        <taxon>Sphingomonadaceae</taxon>
        <taxon>Hankyongella</taxon>
    </lineage>
</organism>
<dbReference type="RefSeq" id="WP_222873533.1">
    <property type="nucleotide sequence ID" value="NZ_CP039704.1"/>
</dbReference>
<feature type="domain" description="Enoyl-CoA hydratase/isomerase" evidence="1">
    <location>
        <begin position="14"/>
        <end position="59"/>
    </location>
</feature>
<evidence type="ECO:0000313" key="3">
    <source>
        <dbReference type="Proteomes" id="UP000298714"/>
    </source>
</evidence>
<dbReference type="AlphaFoldDB" id="A0A4D7BZ54"/>
<dbReference type="InterPro" id="IPR045004">
    <property type="entry name" value="ECH_dom"/>
</dbReference>
<reference evidence="3" key="1">
    <citation type="submission" date="2019-04" db="EMBL/GenBank/DDBJ databases">
        <title>Complete genome sequence of Sphingomonas sp. W1-2-3.</title>
        <authorList>
            <person name="Im W.T."/>
        </authorList>
    </citation>
    <scope>NUCLEOTIDE SEQUENCE [LARGE SCALE GENOMIC DNA]</scope>
    <source>
        <strain evidence="3">W1-2-3</strain>
    </source>
</reference>
<dbReference type="SUPFAM" id="SSF52096">
    <property type="entry name" value="ClpP/crotonase"/>
    <property type="match status" value="1"/>
</dbReference>
<dbReference type="EMBL" id="CP039704">
    <property type="protein sequence ID" value="QCI78774.1"/>
    <property type="molecule type" value="Genomic_DNA"/>
</dbReference>
<gene>
    <name evidence="2" type="ORF">E6W36_01375</name>
</gene>
<dbReference type="KEGG" id="hgn:E6W36_01375"/>
<name>A0A4D7BZ54_9SPHN</name>
<sequence>MQDDIVLERRGGWGVATFNRPAALNALTRQMCVALDEALTAWADDPSVIGVVAHGAGTRPLRGRRRAGGAGAGP</sequence>
<protein>
    <recommendedName>
        <fullName evidence="1">Enoyl-CoA hydratase/isomerase domain-containing protein</fullName>
    </recommendedName>
</protein>
<dbReference type="Proteomes" id="UP000298714">
    <property type="component" value="Chromosome"/>
</dbReference>
<proteinExistence type="predicted"/>
<accession>A0A4D7BZ54</accession>
<dbReference type="InterPro" id="IPR029045">
    <property type="entry name" value="ClpP/crotonase-like_dom_sf"/>
</dbReference>
<evidence type="ECO:0000313" key="2">
    <source>
        <dbReference type="EMBL" id="QCI78774.1"/>
    </source>
</evidence>
<dbReference type="Pfam" id="PF16113">
    <property type="entry name" value="ECH_2"/>
    <property type="match status" value="1"/>
</dbReference>
<keyword evidence="3" id="KW-1185">Reference proteome</keyword>
<evidence type="ECO:0000259" key="1">
    <source>
        <dbReference type="Pfam" id="PF16113"/>
    </source>
</evidence>